<evidence type="ECO:0000313" key="5">
    <source>
        <dbReference type="EMBL" id="SMA43128.1"/>
    </source>
</evidence>
<dbReference type="PROSITE" id="PS01124">
    <property type="entry name" value="HTH_ARAC_FAMILY_2"/>
    <property type="match status" value="1"/>
</dbReference>
<dbReference type="PANTHER" id="PTHR46796">
    <property type="entry name" value="HTH-TYPE TRANSCRIPTIONAL ACTIVATOR RHAS-RELATED"/>
    <property type="match status" value="1"/>
</dbReference>
<dbReference type="AlphaFoldDB" id="A0A1X7AK68"/>
<feature type="domain" description="HTH araC/xylS-type" evidence="4">
    <location>
        <begin position="147"/>
        <end position="245"/>
    </location>
</feature>
<reference evidence="5 6" key="1">
    <citation type="submission" date="2017-03" db="EMBL/GenBank/DDBJ databases">
        <authorList>
            <person name="Afonso C.L."/>
            <person name="Miller P.J."/>
            <person name="Scott M.A."/>
            <person name="Spackman E."/>
            <person name="Goraichik I."/>
            <person name="Dimitrov K.M."/>
            <person name="Suarez D.L."/>
            <person name="Swayne D.E."/>
        </authorList>
    </citation>
    <scope>NUCLEOTIDE SEQUENCE [LARGE SCALE GENOMIC DNA]</scope>
    <source>
        <strain evidence="5">SB41UT1</strain>
    </source>
</reference>
<sequence length="256" mass="28616">MKRLAVTTLPNTETQHSHEHHQLVIPVAGLADFTIEGQKGRITHSVGCVIPSRAEHSFAGKSGNELILLNVDDEDLNPETRTMFACPAWFRIDRSLMELILQVSHELARFPEDELLSQALCDGLLQSLRLRFAQSWQPVASATLAMDQICEYIASHLDKPLRVPELAAMAGMAESRFYSAFRGFTHQTPHQYILEQRLASASHLLEATNTSLADIAEITGFNNQSLMTRAMREKLGITPLQLRKQSLLALENEVFA</sequence>
<gene>
    <name evidence="5" type="primary">btr_1</name>
    <name evidence="5" type="ORF">EHSB41UT_01558</name>
</gene>
<dbReference type="InterPro" id="IPR014710">
    <property type="entry name" value="RmlC-like_jellyroll"/>
</dbReference>
<dbReference type="SUPFAM" id="SSF51182">
    <property type="entry name" value="RmlC-like cupins"/>
    <property type="match status" value="1"/>
</dbReference>
<dbReference type="InterPro" id="IPR009057">
    <property type="entry name" value="Homeodomain-like_sf"/>
</dbReference>
<dbReference type="InterPro" id="IPR050204">
    <property type="entry name" value="AraC_XylS_family_regulators"/>
</dbReference>
<evidence type="ECO:0000256" key="2">
    <source>
        <dbReference type="ARBA" id="ARBA00023125"/>
    </source>
</evidence>
<dbReference type="PANTHER" id="PTHR46796:SF10">
    <property type="entry name" value="TRANSCRIPTIONAL ACTIVATOR FEAR"/>
    <property type="match status" value="1"/>
</dbReference>
<keyword evidence="1" id="KW-0805">Transcription regulation</keyword>
<dbReference type="Gene3D" id="2.60.120.10">
    <property type="entry name" value="Jelly Rolls"/>
    <property type="match status" value="1"/>
</dbReference>
<dbReference type="GO" id="GO:0003700">
    <property type="term" value="F:DNA-binding transcription factor activity"/>
    <property type="evidence" value="ECO:0007669"/>
    <property type="project" value="InterPro"/>
</dbReference>
<dbReference type="SUPFAM" id="SSF46689">
    <property type="entry name" value="Homeodomain-like"/>
    <property type="match status" value="2"/>
</dbReference>
<evidence type="ECO:0000259" key="4">
    <source>
        <dbReference type="PROSITE" id="PS01124"/>
    </source>
</evidence>
<dbReference type="SMART" id="SM00342">
    <property type="entry name" value="HTH_ARAC"/>
    <property type="match status" value="1"/>
</dbReference>
<evidence type="ECO:0000256" key="1">
    <source>
        <dbReference type="ARBA" id="ARBA00023015"/>
    </source>
</evidence>
<protein>
    <submittedName>
        <fullName evidence="5">HTH-type transcriptional activator Btr</fullName>
    </submittedName>
</protein>
<dbReference type="OrthoDB" id="5740883at2"/>
<keyword evidence="2" id="KW-0238">DNA-binding</keyword>
<dbReference type="RefSeq" id="WP_087108542.1">
    <property type="nucleotide sequence ID" value="NZ_CBCSCN010000008.1"/>
</dbReference>
<dbReference type="InterPro" id="IPR018060">
    <property type="entry name" value="HTH_AraC"/>
</dbReference>
<dbReference type="Proteomes" id="UP000196573">
    <property type="component" value="Unassembled WGS sequence"/>
</dbReference>
<dbReference type="InterPro" id="IPR011051">
    <property type="entry name" value="RmlC_Cupin_sf"/>
</dbReference>
<dbReference type="GO" id="GO:0043565">
    <property type="term" value="F:sequence-specific DNA binding"/>
    <property type="evidence" value="ECO:0007669"/>
    <property type="project" value="InterPro"/>
</dbReference>
<dbReference type="Pfam" id="PF12833">
    <property type="entry name" value="HTH_18"/>
    <property type="match status" value="1"/>
</dbReference>
<keyword evidence="6" id="KW-1185">Reference proteome</keyword>
<dbReference type="EMBL" id="FWPT01000003">
    <property type="protein sequence ID" value="SMA43128.1"/>
    <property type="molecule type" value="Genomic_DNA"/>
</dbReference>
<proteinExistence type="predicted"/>
<organism evidence="5 6">
    <name type="scientific">Parendozoicomonas haliclonae</name>
    <dbReference type="NCBI Taxonomy" id="1960125"/>
    <lineage>
        <taxon>Bacteria</taxon>
        <taxon>Pseudomonadati</taxon>
        <taxon>Pseudomonadota</taxon>
        <taxon>Gammaproteobacteria</taxon>
        <taxon>Oceanospirillales</taxon>
        <taxon>Endozoicomonadaceae</taxon>
        <taxon>Parendozoicomonas</taxon>
    </lineage>
</organism>
<dbReference type="Gene3D" id="1.10.10.60">
    <property type="entry name" value="Homeodomain-like"/>
    <property type="match status" value="1"/>
</dbReference>
<keyword evidence="3" id="KW-0804">Transcription</keyword>
<accession>A0A1X7AK68</accession>
<evidence type="ECO:0000256" key="3">
    <source>
        <dbReference type="ARBA" id="ARBA00023163"/>
    </source>
</evidence>
<name>A0A1X7AK68_9GAMM</name>
<evidence type="ECO:0000313" key="6">
    <source>
        <dbReference type="Proteomes" id="UP000196573"/>
    </source>
</evidence>